<dbReference type="EC" id="2.7.11.1" evidence="1"/>
<evidence type="ECO:0000256" key="3">
    <source>
        <dbReference type="ARBA" id="ARBA00022679"/>
    </source>
</evidence>
<sequence>MNIMDALIGDFADFHKECSARTALHLVNGKFGKVSVWKHGPTQKSFFYKRIENKHFNAIEPFVHHLMKFNKYFLRLFYSLHSLREHLLVMDYIPDGDLFDLMQTEPRLREPEISLIAYQLIDALQALHKHNVVHNDVKLENVLYRRFEQIYVCDYGLCKIAGSPSTFEGTVDYFSPEKINKHAAAVHFDWWAVGVLLYEISTGKHPFKLDQDESLNVETLHKRQIQLDVTFPADFDNPFLEEFICFLLGYCYDYRAHSYEAIQKNTYWKSIVHWKQR</sequence>
<feature type="domain" description="Protein kinase" evidence="9">
    <location>
        <begin position="20"/>
        <end position="268"/>
    </location>
</feature>
<reference evidence="10" key="2">
    <citation type="journal article" date="2015" name="Genome Announc.">
        <title>Complete Genome Sequence of a Western Siberian Lymantria dispar Multiple Nucleopolyhedrovirus Isolate.</title>
        <authorList>
            <person name="Kabilov M.R."/>
            <person name="Martemyanov V.V."/>
            <person name="Tupikin A.E."/>
            <person name="Baturina O.A."/>
            <person name="Belousova I.A."/>
            <person name="Bondar A.A."/>
            <person name="Ilyinykh A.V."/>
        </authorList>
    </citation>
    <scope>NUCLEOTIDE SEQUENCE</scope>
    <source>
        <strain evidence="10">LdMNPV-27/2</strain>
    </source>
</reference>
<evidence type="ECO:0000256" key="8">
    <source>
        <dbReference type="ARBA" id="ARBA00048679"/>
    </source>
</evidence>
<keyword evidence="4" id="KW-0547">Nucleotide-binding</keyword>
<evidence type="ECO:0000256" key="7">
    <source>
        <dbReference type="ARBA" id="ARBA00047899"/>
    </source>
</evidence>
<evidence type="ECO:0000256" key="1">
    <source>
        <dbReference type="ARBA" id="ARBA00012513"/>
    </source>
</evidence>
<dbReference type="InterPro" id="IPR000719">
    <property type="entry name" value="Prot_kinase_dom"/>
</dbReference>
<dbReference type="SUPFAM" id="SSF56112">
    <property type="entry name" value="Protein kinase-like (PK-like)"/>
    <property type="match status" value="1"/>
</dbReference>
<keyword evidence="5 10" id="KW-0418">Kinase</keyword>
<evidence type="ECO:0000256" key="4">
    <source>
        <dbReference type="ARBA" id="ARBA00022741"/>
    </source>
</evidence>
<evidence type="ECO:0000256" key="5">
    <source>
        <dbReference type="ARBA" id="ARBA00022777"/>
    </source>
</evidence>
<comment type="catalytic activity">
    <reaction evidence="8">
        <text>L-seryl-[protein] + ATP = O-phospho-L-seryl-[protein] + ADP + H(+)</text>
        <dbReference type="Rhea" id="RHEA:17989"/>
        <dbReference type="Rhea" id="RHEA-COMP:9863"/>
        <dbReference type="Rhea" id="RHEA-COMP:11604"/>
        <dbReference type="ChEBI" id="CHEBI:15378"/>
        <dbReference type="ChEBI" id="CHEBI:29999"/>
        <dbReference type="ChEBI" id="CHEBI:30616"/>
        <dbReference type="ChEBI" id="CHEBI:83421"/>
        <dbReference type="ChEBI" id="CHEBI:456216"/>
        <dbReference type="EC" id="2.7.11.1"/>
    </reaction>
</comment>
<name>A0A0D3QVL6_NPVLD</name>
<accession>A0A0D3QVL6</accession>
<proteinExistence type="predicted"/>
<dbReference type="SMART" id="SM00220">
    <property type="entry name" value="S_TKc"/>
    <property type="match status" value="1"/>
</dbReference>
<dbReference type="Gene3D" id="3.30.200.20">
    <property type="entry name" value="Phosphorylase Kinase, domain 1"/>
    <property type="match status" value="1"/>
</dbReference>
<keyword evidence="3" id="KW-0808">Transferase</keyword>
<dbReference type="Pfam" id="PF00069">
    <property type="entry name" value="Pkinase"/>
    <property type="match status" value="1"/>
</dbReference>
<organismHost>
    <name type="scientific">Lepidoptera</name>
    <name type="common">moths &amp; butterflies</name>
    <dbReference type="NCBI Taxonomy" id="7088"/>
</organismHost>
<dbReference type="Gene3D" id="1.10.510.10">
    <property type="entry name" value="Transferase(Phosphotransferase) domain 1"/>
    <property type="match status" value="1"/>
</dbReference>
<dbReference type="PANTHER" id="PTHR24356">
    <property type="entry name" value="SERINE/THREONINE-PROTEIN KINASE"/>
    <property type="match status" value="1"/>
</dbReference>
<comment type="catalytic activity">
    <reaction evidence="7">
        <text>L-threonyl-[protein] + ATP = O-phospho-L-threonyl-[protein] + ADP + H(+)</text>
        <dbReference type="Rhea" id="RHEA:46608"/>
        <dbReference type="Rhea" id="RHEA-COMP:11060"/>
        <dbReference type="Rhea" id="RHEA-COMP:11605"/>
        <dbReference type="ChEBI" id="CHEBI:15378"/>
        <dbReference type="ChEBI" id="CHEBI:30013"/>
        <dbReference type="ChEBI" id="CHEBI:30616"/>
        <dbReference type="ChEBI" id="CHEBI:61977"/>
        <dbReference type="ChEBI" id="CHEBI:456216"/>
        <dbReference type="EC" id="2.7.11.1"/>
    </reaction>
</comment>
<dbReference type="GO" id="GO:0004674">
    <property type="term" value="F:protein serine/threonine kinase activity"/>
    <property type="evidence" value="ECO:0007669"/>
    <property type="project" value="UniProtKB-KW"/>
</dbReference>
<dbReference type="InterPro" id="IPR050236">
    <property type="entry name" value="Ser_Thr_kinase_AGC"/>
</dbReference>
<reference evidence="10" key="3">
    <citation type="submission" date="2016-04" db="EMBL/GenBank/DDBJ databases">
        <authorList>
            <person name="Evans L.H."/>
            <person name="Alamgir A."/>
            <person name="Owens N."/>
            <person name="Weber N.D."/>
            <person name="Virtaneva K."/>
            <person name="Barbian K."/>
            <person name="Babar A."/>
            <person name="Rosenke K."/>
        </authorList>
    </citation>
    <scope>NUCLEOTIDE SEQUENCE</scope>
    <source>
        <strain evidence="10">LdMNPV-27/2</strain>
    </source>
</reference>
<dbReference type="GO" id="GO:0005524">
    <property type="term" value="F:ATP binding"/>
    <property type="evidence" value="ECO:0007669"/>
    <property type="project" value="UniProtKB-KW"/>
</dbReference>
<keyword evidence="2" id="KW-0723">Serine/threonine-protein kinase</keyword>
<organism evidence="10">
    <name type="scientific">Lymantria dispar multicapsid nuclear polyhedrosis virus</name>
    <name type="common">LdMNPV</name>
    <dbReference type="NCBI Taxonomy" id="10449"/>
    <lineage>
        <taxon>Viruses</taxon>
        <taxon>Viruses incertae sedis</taxon>
        <taxon>Naldaviricetes</taxon>
        <taxon>Lefavirales</taxon>
        <taxon>Baculoviridae</taxon>
        <taxon>Alphabaculovirus</taxon>
        <taxon>Alphabaculovirus lydisparis</taxon>
    </lineage>
</organism>
<dbReference type="EMBL" id="KP027546">
    <property type="protein sequence ID" value="AJR20279.1"/>
    <property type="molecule type" value="Genomic_DNA"/>
</dbReference>
<protein>
    <recommendedName>
        <fullName evidence="1">non-specific serine/threonine protein kinase</fullName>
        <ecNumber evidence="1">2.7.11.1</ecNumber>
    </recommendedName>
</protein>
<dbReference type="InterPro" id="IPR011009">
    <property type="entry name" value="Kinase-like_dom_sf"/>
</dbReference>
<dbReference type="PROSITE" id="PS00108">
    <property type="entry name" value="PROTEIN_KINASE_ST"/>
    <property type="match status" value="1"/>
</dbReference>
<reference evidence="10" key="1">
    <citation type="journal article" date="2015" name="Dokl. Biochem. Biophys.">
        <title>The enhancin gene: One of the genetic determinants of population variation in baculoviral virulence.</title>
        <authorList>
            <person name="Martemyanov V.V."/>
            <person name="Kabilov M.R."/>
            <person name="Tupikin A.E."/>
            <person name="Baturina O.A."/>
            <person name="Belousova I.A."/>
            <person name="Podgwaite J.D."/>
            <person name="Ilynykh A.V."/>
            <person name="Vlassov V.V."/>
        </authorList>
    </citation>
    <scope>NUCLEOTIDE SEQUENCE</scope>
    <source>
        <strain evidence="10">LdMNPV-27/2</strain>
    </source>
</reference>
<dbReference type="PROSITE" id="PS50011">
    <property type="entry name" value="PROTEIN_KINASE_DOM"/>
    <property type="match status" value="1"/>
</dbReference>
<evidence type="ECO:0000313" key="10">
    <source>
        <dbReference type="EMBL" id="AJR20279.1"/>
    </source>
</evidence>
<evidence type="ECO:0000256" key="6">
    <source>
        <dbReference type="ARBA" id="ARBA00022840"/>
    </source>
</evidence>
<dbReference type="InterPro" id="IPR008271">
    <property type="entry name" value="Ser/Thr_kinase_AS"/>
</dbReference>
<evidence type="ECO:0000256" key="2">
    <source>
        <dbReference type="ARBA" id="ARBA00022527"/>
    </source>
</evidence>
<evidence type="ECO:0000259" key="9">
    <source>
        <dbReference type="PROSITE" id="PS50011"/>
    </source>
</evidence>
<keyword evidence="6" id="KW-0067">ATP-binding</keyword>